<evidence type="ECO:0000259" key="1">
    <source>
        <dbReference type="PROSITE" id="PS50843"/>
    </source>
</evidence>
<dbReference type="PROSITE" id="PS50843">
    <property type="entry name" value="EXPANSIN_CBD"/>
    <property type="match status" value="1"/>
</dbReference>
<name>A0AAW2TP96_9LAMI</name>
<accession>A0AAW2TP96</accession>
<dbReference type="InterPro" id="IPR007117">
    <property type="entry name" value="Expansin_CBD"/>
</dbReference>
<dbReference type="GO" id="GO:0009506">
    <property type="term" value="C:plasmodesma"/>
    <property type="evidence" value="ECO:0007669"/>
    <property type="project" value="TreeGrafter"/>
</dbReference>
<dbReference type="AlphaFoldDB" id="A0AAW2TP96"/>
<sequence length="66" mass="7403">ANSNEWLEMTHIWGANWCIIAGPLQGPFSVKLTTLSTGKTLSARDVIPRNWTQSHLHLAPQLQTHK</sequence>
<dbReference type="GO" id="GO:0006949">
    <property type="term" value="P:syncytium formation"/>
    <property type="evidence" value="ECO:0007669"/>
    <property type="project" value="TreeGrafter"/>
</dbReference>
<dbReference type="SUPFAM" id="SSF49590">
    <property type="entry name" value="PHL pollen allergen"/>
    <property type="match status" value="1"/>
</dbReference>
<evidence type="ECO:0000313" key="2">
    <source>
        <dbReference type="EMBL" id="KAL0406304.1"/>
    </source>
</evidence>
<proteinExistence type="predicted"/>
<dbReference type="PANTHER" id="PTHR31692">
    <property type="entry name" value="EXPANSIN-B3"/>
    <property type="match status" value="1"/>
</dbReference>
<dbReference type="Pfam" id="PF01357">
    <property type="entry name" value="Expansin_C"/>
    <property type="match status" value="1"/>
</dbReference>
<feature type="non-terminal residue" evidence="2">
    <location>
        <position position="1"/>
    </location>
</feature>
<reference evidence="2" key="1">
    <citation type="submission" date="2020-06" db="EMBL/GenBank/DDBJ databases">
        <authorList>
            <person name="Li T."/>
            <person name="Hu X."/>
            <person name="Zhang T."/>
            <person name="Song X."/>
            <person name="Zhang H."/>
            <person name="Dai N."/>
            <person name="Sheng W."/>
            <person name="Hou X."/>
            <person name="Wei L."/>
        </authorList>
    </citation>
    <scope>NUCLEOTIDE SEQUENCE</scope>
    <source>
        <strain evidence="2">KEN1</strain>
        <tissue evidence="2">Leaf</tissue>
    </source>
</reference>
<dbReference type="InterPro" id="IPR036749">
    <property type="entry name" value="Expansin_CBD_sf"/>
</dbReference>
<dbReference type="Gene3D" id="2.60.40.760">
    <property type="entry name" value="Expansin, cellulose-binding-like domain"/>
    <property type="match status" value="1"/>
</dbReference>
<comment type="caution">
    <text evidence="2">The sequence shown here is derived from an EMBL/GenBank/DDBJ whole genome shotgun (WGS) entry which is preliminary data.</text>
</comment>
<dbReference type="EMBL" id="JACGWN010000014">
    <property type="protein sequence ID" value="KAL0406304.1"/>
    <property type="molecule type" value="Genomic_DNA"/>
</dbReference>
<protein>
    <submittedName>
        <fullName evidence="2">Expansin-B3</fullName>
    </submittedName>
</protein>
<gene>
    <name evidence="2" type="ORF">Slati_3944300</name>
</gene>
<feature type="domain" description="Expansin-like CBD" evidence="1">
    <location>
        <begin position="1"/>
        <end position="59"/>
    </location>
</feature>
<dbReference type="PANTHER" id="PTHR31692:SF5">
    <property type="entry name" value="EXPANSIN-B3"/>
    <property type="match status" value="1"/>
</dbReference>
<organism evidence="2">
    <name type="scientific">Sesamum latifolium</name>
    <dbReference type="NCBI Taxonomy" id="2727402"/>
    <lineage>
        <taxon>Eukaryota</taxon>
        <taxon>Viridiplantae</taxon>
        <taxon>Streptophyta</taxon>
        <taxon>Embryophyta</taxon>
        <taxon>Tracheophyta</taxon>
        <taxon>Spermatophyta</taxon>
        <taxon>Magnoliopsida</taxon>
        <taxon>eudicotyledons</taxon>
        <taxon>Gunneridae</taxon>
        <taxon>Pentapetalae</taxon>
        <taxon>asterids</taxon>
        <taxon>lamiids</taxon>
        <taxon>Lamiales</taxon>
        <taxon>Pedaliaceae</taxon>
        <taxon>Sesamum</taxon>
    </lineage>
</organism>
<reference evidence="2" key="2">
    <citation type="journal article" date="2024" name="Plant">
        <title>Genomic evolution and insights into agronomic trait innovations of Sesamum species.</title>
        <authorList>
            <person name="Miao H."/>
            <person name="Wang L."/>
            <person name="Qu L."/>
            <person name="Liu H."/>
            <person name="Sun Y."/>
            <person name="Le M."/>
            <person name="Wang Q."/>
            <person name="Wei S."/>
            <person name="Zheng Y."/>
            <person name="Lin W."/>
            <person name="Duan Y."/>
            <person name="Cao H."/>
            <person name="Xiong S."/>
            <person name="Wang X."/>
            <person name="Wei L."/>
            <person name="Li C."/>
            <person name="Ma Q."/>
            <person name="Ju M."/>
            <person name="Zhao R."/>
            <person name="Li G."/>
            <person name="Mu C."/>
            <person name="Tian Q."/>
            <person name="Mei H."/>
            <person name="Zhang T."/>
            <person name="Gao T."/>
            <person name="Zhang H."/>
        </authorList>
    </citation>
    <scope>NUCLEOTIDE SEQUENCE</scope>
    <source>
        <strain evidence="2">KEN1</strain>
    </source>
</reference>